<name>A0A239PR56_9RHOB</name>
<dbReference type="AlphaFoldDB" id="A0A239PR56"/>
<dbReference type="PANTHER" id="PTHR30535">
    <property type="entry name" value="VITAMIN B12-BINDING PROTEIN"/>
    <property type="match status" value="1"/>
</dbReference>
<dbReference type="InterPro" id="IPR050902">
    <property type="entry name" value="ABC_Transporter_SBP"/>
</dbReference>
<dbReference type="Pfam" id="PF01497">
    <property type="entry name" value="Peripla_BP_2"/>
    <property type="match status" value="1"/>
</dbReference>
<dbReference type="SUPFAM" id="SSF53807">
    <property type="entry name" value="Helical backbone' metal receptor"/>
    <property type="match status" value="1"/>
</dbReference>
<reference evidence="3 4" key="1">
    <citation type="submission" date="2017-07" db="EMBL/GenBank/DDBJ databases">
        <authorList>
            <person name="Sun Z.S."/>
            <person name="Albrecht U."/>
            <person name="Echele G."/>
            <person name="Lee C.C."/>
        </authorList>
    </citation>
    <scope>NUCLEOTIDE SEQUENCE [LARGE SCALE GENOMIC DNA]</scope>
    <source>
        <strain evidence="3 4">DSM 14827</strain>
    </source>
</reference>
<accession>A0A239PR56</accession>
<sequence length="394" mass="42663">MIREFSPLCFKTLAAVAIGCALLLAPTFPANAGSSPAAANEMQPDAKHDIEIVDITGRKVTLSHPASRVVLGDARHIMELAMLLDDPVAHIAGWRQDKSLDPARYRLFAEKFPAIDDIATVGAGNRQLSVENVIALQPDVVILSLLDAENPATEVQLQQLSEASIPVIFVDFFSHPIENTEPSMAILGQLFAAEQKATELIEFYNAHLDVIRDRIAQANPERPRVFIQVHATPQRCCASVGSGVFHDFIQAAGGYNLGQDNVPGIMGNIGLENLIALDPDFFLATGGVHLRDRGGLVIGAGVSQDETDRSFAQLLSAPGIAELRAVKSGQVLGIWHLFNDSPMHIALIEELAKRFHPRLFADLDPAATLHDMQARFSPIASDGVWWSDAPAKVE</sequence>
<evidence type="ECO:0000313" key="4">
    <source>
        <dbReference type="Proteomes" id="UP000198307"/>
    </source>
</evidence>
<feature type="signal peptide" evidence="1">
    <location>
        <begin position="1"/>
        <end position="32"/>
    </location>
</feature>
<proteinExistence type="predicted"/>
<keyword evidence="4" id="KW-1185">Reference proteome</keyword>
<protein>
    <submittedName>
        <fullName evidence="3">Iron complex transport system substrate-binding protein</fullName>
    </submittedName>
</protein>
<evidence type="ECO:0000259" key="2">
    <source>
        <dbReference type="PROSITE" id="PS50983"/>
    </source>
</evidence>
<evidence type="ECO:0000313" key="3">
    <source>
        <dbReference type="EMBL" id="SNT72630.1"/>
    </source>
</evidence>
<dbReference type="RefSeq" id="WP_245846882.1">
    <property type="nucleotide sequence ID" value="NZ_CP067129.1"/>
</dbReference>
<dbReference type="PANTHER" id="PTHR30535:SF34">
    <property type="entry name" value="MOLYBDATE-BINDING PROTEIN MOLA"/>
    <property type="match status" value="1"/>
</dbReference>
<organism evidence="3 4">
    <name type="scientific">Paracoccus seriniphilus</name>
    <dbReference type="NCBI Taxonomy" id="184748"/>
    <lineage>
        <taxon>Bacteria</taxon>
        <taxon>Pseudomonadati</taxon>
        <taxon>Pseudomonadota</taxon>
        <taxon>Alphaproteobacteria</taxon>
        <taxon>Rhodobacterales</taxon>
        <taxon>Paracoccaceae</taxon>
        <taxon>Paracoccus</taxon>
    </lineage>
</organism>
<dbReference type="EMBL" id="FZQB01000003">
    <property type="protein sequence ID" value="SNT72630.1"/>
    <property type="molecule type" value="Genomic_DNA"/>
</dbReference>
<feature type="domain" description="Fe/B12 periplasmic-binding" evidence="2">
    <location>
        <begin position="68"/>
        <end position="363"/>
    </location>
</feature>
<keyword evidence="1" id="KW-0732">Signal</keyword>
<feature type="chain" id="PRO_5012218666" evidence="1">
    <location>
        <begin position="33"/>
        <end position="394"/>
    </location>
</feature>
<dbReference type="Proteomes" id="UP000198307">
    <property type="component" value="Unassembled WGS sequence"/>
</dbReference>
<dbReference type="Gene3D" id="3.40.50.1980">
    <property type="entry name" value="Nitrogenase molybdenum iron protein domain"/>
    <property type="match status" value="2"/>
</dbReference>
<dbReference type="PROSITE" id="PS50983">
    <property type="entry name" value="FE_B12_PBP"/>
    <property type="match status" value="1"/>
</dbReference>
<dbReference type="InterPro" id="IPR002491">
    <property type="entry name" value="ABC_transptr_periplasmic_BD"/>
</dbReference>
<evidence type="ECO:0000256" key="1">
    <source>
        <dbReference type="SAM" id="SignalP"/>
    </source>
</evidence>
<gene>
    <name evidence="3" type="ORF">SAMN05444959_103128</name>
</gene>